<evidence type="ECO:0000313" key="2">
    <source>
        <dbReference type="EMBL" id="KAB1278744.1"/>
    </source>
</evidence>
<protein>
    <submittedName>
        <fullName evidence="2">Uncharacterized protein</fullName>
    </submittedName>
</protein>
<dbReference type="EMBL" id="JWIN03000005">
    <property type="protein sequence ID" value="KAB1278744.1"/>
    <property type="molecule type" value="Genomic_DNA"/>
</dbReference>
<comment type="caution">
    <text evidence="2">The sequence shown here is derived from an EMBL/GenBank/DDBJ whole genome shotgun (WGS) entry which is preliminary data.</text>
</comment>
<evidence type="ECO:0000256" key="1">
    <source>
        <dbReference type="SAM" id="MobiDB-lite"/>
    </source>
</evidence>
<proteinExistence type="predicted"/>
<keyword evidence="3" id="KW-1185">Reference proteome</keyword>
<accession>A0A5N4E626</accession>
<dbReference type="AlphaFoldDB" id="A0A5N4E626"/>
<reference evidence="2 3" key="1">
    <citation type="journal article" date="2019" name="Mol. Ecol. Resour.">
        <title>Improving Illumina assemblies with Hi-C and long reads: an example with the North African dromedary.</title>
        <authorList>
            <person name="Elbers J.P."/>
            <person name="Rogers M.F."/>
            <person name="Perelman P.L."/>
            <person name="Proskuryakova A.A."/>
            <person name="Serdyukova N.A."/>
            <person name="Johnson W.E."/>
            <person name="Horin P."/>
            <person name="Corander J."/>
            <person name="Murphy D."/>
            <person name="Burger P.A."/>
        </authorList>
    </citation>
    <scope>NUCLEOTIDE SEQUENCE [LARGE SCALE GENOMIC DNA]</scope>
    <source>
        <strain evidence="2">Drom800</strain>
        <tissue evidence="2">Blood</tissue>
    </source>
</reference>
<dbReference type="Proteomes" id="UP000299084">
    <property type="component" value="Unassembled WGS sequence"/>
</dbReference>
<sequence>MVEIHWVKCYWNFHLICKKRKVAIGSVGLDLSHRELIRRGQCKRDENAQRQRSEETSKHSQLNPEREKKGRTAGEGSRVQEEDHTMRDRREENKVSLKTED</sequence>
<organism evidence="2 3">
    <name type="scientific">Camelus dromedarius</name>
    <name type="common">Dromedary</name>
    <name type="synonym">Arabian camel</name>
    <dbReference type="NCBI Taxonomy" id="9838"/>
    <lineage>
        <taxon>Eukaryota</taxon>
        <taxon>Metazoa</taxon>
        <taxon>Chordata</taxon>
        <taxon>Craniata</taxon>
        <taxon>Vertebrata</taxon>
        <taxon>Euteleostomi</taxon>
        <taxon>Mammalia</taxon>
        <taxon>Eutheria</taxon>
        <taxon>Laurasiatheria</taxon>
        <taxon>Artiodactyla</taxon>
        <taxon>Tylopoda</taxon>
        <taxon>Camelidae</taxon>
        <taxon>Camelus</taxon>
    </lineage>
</organism>
<name>A0A5N4E626_CAMDR</name>
<gene>
    <name evidence="2" type="ORF">Cadr_000007427</name>
</gene>
<feature type="region of interest" description="Disordered" evidence="1">
    <location>
        <begin position="42"/>
        <end position="101"/>
    </location>
</feature>
<evidence type="ECO:0000313" key="3">
    <source>
        <dbReference type="Proteomes" id="UP000299084"/>
    </source>
</evidence>